<evidence type="ECO:0000313" key="2">
    <source>
        <dbReference type="Proteomes" id="UP001235939"/>
    </source>
</evidence>
<reference evidence="1 2" key="1">
    <citation type="submission" date="2022-01" db="EMBL/GenBank/DDBJ databases">
        <title>A chromosomal length assembly of Cordylochernes scorpioides.</title>
        <authorList>
            <person name="Zeh D."/>
            <person name="Zeh J."/>
        </authorList>
    </citation>
    <scope>NUCLEOTIDE SEQUENCE [LARGE SCALE GENOMIC DNA]</scope>
    <source>
        <strain evidence="1">IN4F17</strain>
        <tissue evidence="1">Whole Body</tissue>
    </source>
</reference>
<gene>
    <name evidence="1" type="ORF">LAZ67_2001615</name>
</gene>
<organism evidence="1 2">
    <name type="scientific">Cordylochernes scorpioides</name>
    <dbReference type="NCBI Taxonomy" id="51811"/>
    <lineage>
        <taxon>Eukaryota</taxon>
        <taxon>Metazoa</taxon>
        <taxon>Ecdysozoa</taxon>
        <taxon>Arthropoda</taxon>
        <taxon>Chelicerata</taxon>
        <taxon>Arachnida</taxon>
        <taxon>Pseudoscorpiones</taxon>
        <taxon>Cheliferoidea</taxon>
        <taxon>Chernetidae</taxon>
        <taxon>Cordylochernes</taxon>
    </lineage>
</organism>
<dbReference type="EMBL" id="CP092864">
    <property type="protein sequence ID" value="UYV62700.1"/>
    <property type="molecule type" value="Genomic_DNA"/>
</dbReference>
<accession>A0ABY6K649</accession>
<evidence type="ECO:0000313" key="1">
    <source>
        <dbReference type="EMBL" id="UYV62700.1"/>
    </source>
</evidence>
<protein>
    <submittedName>
        <fullName evidence="1">Uncharacterized protein</fullName>
    </submittedName>
</protein>
<name>A0ABY6K649_9ARAC</name>
<proteinExistence type="predicted"/>
<sequence>MKNKWIRSSRNIVASVSLETLEFLVPSPIRLSLTSTPVVQFSQRRGQPSQESGPNTGWGIWSMLPAPWGLQNLQPPSDGTSTAERYEFTLFQHLPTFSHLNHDTEKD</sequence>
<dbReference type="Proteomes" id="UP001235939">
    <property type="component" value="Chromosome 02"/>
</dbReference>
<keyword evidence="2" id="KW-1185">Reference proteome</keyword>